<dbReference type="InterPro" id="IPR002925">
    <property type="entry name" value="Dienelactn_hydro"/>
</dbReference>
<feature type="chain" id="PRO_5042928450" evidence="1">
    <location>
        <begin position="22"/>
        <end position="286"/>
    </location>
</feature>
<feature type="signal peptide" evidence="1">
    <location>
        <begin position="1"/>
        <end position="21"/>
    </location>
</feature>
<dbReference type="AlphaFoldDB" id="A0AAN6PWD0"/>
<sequence>MHVPSVSILSTALLLAGGAVARRYGKPSTCLDSSIVAHSGTPVGKEVKHGNLTIYISQPDKNNARARARAGAAVLFLTDVWGLALLENRLLADSYARAGYLTVMPDLFNGSPAPADINVDTPGFNATEFLARHSPAATDSLVATTIAYMRSSSSSEFGVTRIAAPGYCFGGRYAFRFLGKGEGEGVDVGFAAHPSVLQPSEIAAVRGPVSIAAAENDELFNATARAEAERVLAENAGNVPYQINLYSGTMHGFGVRIDLADPQQRYAKEQAFLQAVRWFDYSFRVE</sequence>
<dbReference type="EMBL" id="MU863653">
    <property type="protein sequence ID" value="KAK4099018.1"/>
    <property type="molecule type" value="Genomic_DNA"/>
</dbReference>
<keyword evidence="1" id="KW-0732">Signal</keyword>
<dbReference type="InterPro" id="IPR029058">
    <property type="entry name" value="AB_hydrolase_fold"/>
</dbReference>
<gene>
    <name evidence="3" type="ORF">N658DRAFT_476017</name>
</gene>
<dbReference type="Pfam" id="PF01738">
    <property type="entry name" value="DLH"/>
    <property type="match status" value="1"/>
</dbReference>
<name>A0AAN6PWD0_9PEZI</name>
<dbReference type="SUPFAM" id="SSF53474">
    <property type="entry name" value="alpha/beta-Hydrolases"/>
    <property type="match status" value="1"/>
</dbReference>
<protein>
    <submittedName>
        <fullName evidence="3">Alpha/beta-hydrolase</fullName>
    </submittedName>
</protein>
<keyword evidence="4" id="KW-1185">Reference proteome</keyword>
<reference evidence="3" key="1">
    <citation type="journal article" date="2023" name="Mol. Phylogenet. Evol.">
        <title>Genome-scale phylogeny and comparative genomics of the fungal order Sordariales.</title>
        <authorList>
            <person name="Hensen N."/>
            <person name="Bonometti L."/>
            <person name="Westerberg I."/>
            <person name="Brannstrom I.O."/>
            <person name="Guillou S."/>
            <person name="Cros-Aarteil S."/>
            <person name="Calhoun S."/>
            <person name="Haridas S."/>
            <person name="Kuo A."/>
            <person name="Mondo S."/>
            <person name="Pangilinan J."/>
            <person name="Riley R."/>
            <person name="LaButti K."/>
            <person name="Andreopoulos B."/>
            <person name="Lipzen A."/>
            <person name="Chen C."/>
            <person name="Yan M."/>
            <person name="Daum C."/>
            <person name="Ng V."/>
            <person name="Clum A."/>
            <person name="Steindorff A."/>
            <person name="Ohm R.A."/>
            <person name="Martin F."/>
            <person name="Silar P."/>
            <person name="Natvig D.O."/>
            <person name="Lalanne C."/>
            <person name="Gautier V."/>
            <person name="Ament-Velasquez S.L."/>
            <person name="Kruys A."/>
            <person name="Hutchinson M.I."/>
            <person name="Powell A.J."/>
            <person name="Barry K."/>
            <person name="Miller A.N."/>
            <person name="Grigoriev I.V."/>
            <person name="Debuchy R."/>
            <person name="Gladieux P."/>
            <person name="Hiltunen Thoren M."/>
            <person name="Johannesson H."/>
        </authorList>
    </citation>
    <scope>NUCLEOTIDE SEQUENCE</scope>
    <source>
        <strain evidence="3">CBS 757.83</strain>
    </source>
</reference>
<organism evidence="3 4">
    <name type="scientific">Parathielavia hyrcaniae</name>
    <dbReference type="NCBI Taxonomy" id="113614"/>
    <lineage>
        <taxon>Eukaryota</taxon>
        <taxon>Fungi</taxon>
        <taxon>Dikarya</taxon>
        <taxon>Ascomycota</taxon>
        <taxon>Pezizomycotina</taxon>
        <taxon>Sordariomycetes</taxon>
        <taxon>Sordariomycetidae</taxon>
        <taxon>Sordariales</taxon>
        <taxon>Chaetomiaceae</taxon>
        <taxon>Parathielavia</taxon>
    </lineage>
</organism>
<dbReference type="PANTHER" id="PTHR17630">
    <property type="entry name" value="DIENELACTONE HYDROLASE"/>
    <property type="match status" value="1"/>
</dbReference>
<accession>A0AAN6PWD0</accession>
<dbReference type="PANTHER" id="PTHR17630:SF44">
    <property type="entry name" value="PROTEIN AIM2"/>
    <property type="match status" value="1"/>
</dbReference>
<proteinExistence type="predicted"/>
<evidence type="ECO:0000313" key="3">
    <source>
        <dbReference type="EMBL" id="KAK4099018.1"/>
    </source>
</evidence>
<reference evidence="3" key="2">
    <citation type="submission" date="2023-05" db="EMBL/GenBank/DDBJ databases">
        <authorList>
            <consortium name="Lawrence Berkeley National Laboratory"/>
            <person name="Steindorff A."/>
            <person name="Hensen N."/>
            <person name="Bonometti L."/>
            <person name="Westerberg I."/>
            <person name="Brannstrom I.O."/>
            <person name="Guillou S."/>
            <person name="Cros-Aarteil S."/>
            <person name="Calhoun S."/>
            <person name="Haridas S."/>
            <person name="Kuo A."/>
            <person name="Mondo S."/>
            <person name="Pangilinan J."/>
            <person name="Riley R."/>
            <person name="Labutti K."/>
            <person name="Andreopoulos B."/>
            <person name="Lipzen A."/>
            <person name="Chen C."/>
            <person name="Yanf M."/>
            <person name="Daum C."/>
            <person name="Ng V."/>
            <person name="Clum A."/>
            <person name="Ohm R."/>
            <person name="Martin F."/>
            <person name="Silar P."/>
            <person name="Natvig D."/>
            <person name="Lalanne C."/>
            <person name="Gautier V."/>
            <person name="Ament-Velasquez S.L."/>
            <person name="Kruys A."/>
            <person name="Hutchinson M.I."/>
            <person name="Powell A.J."/>
            <person name="Barry K."/>
            <person name="Miller A.N."/>
            <person name="Grigoriev I.V."/>
            <person name="Debuchy R."/>
            <person name="Gladieux P."/>
            <person name="Thoren M.H."/>
            <person name="Johannesson H."/>
        </authorList>
    </citation>
    <scope>NUCLEOTIDE SEQUENCE</scope>
    <source>
        <strain evidence="3">CBS 757.83</strain>
    </source>
</reference>
<dbReference type="Proteomes" id="UP001305647">
    <property type="component" value="Unassembled WGS sequence"/>
</dbReference>
<dbReference type="Gene3D" id="3.40.50.1820">
    <property type="entry name" value="alpha/beta hydrolase"/>
    <property type="match status" value="1"/>
</dbReference>
<comment type="caution">
    <text evidence="3">The sequence shown here is derived from an EMBL/GenBank/DDBJ whole genome shotgun (WGS) entry which is preliminary data.</text>
</comment>
<evidence type="ECO:0000313" key="4">
    <source>
        <dbReference type="Proteomes" id="UP001305647"/>
    </source>
</evidence>
<dbReference type="GO" id="GO:0016787">
    <property type="term" value="F:hydrolase activity"/>
    <property type="evidence" value="ECO:0007669"/>
    <property type="project" value="InterPro"/>
</dbReference>
<feature type="domain" description="Dienelactone hydrolase" evidence="2">
    <location>
        <begin position="71"/>
        <end position="280"/>
    </location>
</feature>
<evidence type="ECO:0000259" key="2">
    <source>
        <dbReference type="Pfam" id="PF01738"/>
    </source>
</evidence>
<evidence type="ECO:0000256" key="1">
    <source>
        <dbReference type="SAM" id="SignalP"/>
    </source>
</evidence>